<dbReference type="InterPro" id="IPR052765">
    <property type="entry name" value="PGM-Related"/>
</dbReference>
<proteinExistence type="predicted"/>
<organism evidence="4 5">
    <name type="scientific">Novymonas esmeraldas</name>
    <dbReference type="NCBI Taxonomy" id="1808958"/>
    <lineage>
        <taxon>Eukaryota</taxon>
        <taxon>Discoba</taxon>
        <taxon>Euglenozoa</taxon>
        <taxon>Kinetoplastea</taxon>
        <taxon>Metakinetoplastina</taxon>
        <taxon>Trypanosomatida</taxon>
        <taxon>Trypanosomatidae</taxon>
        <taxon>Novymonas</taxon>
    </lineage>
</organism>
<name>A0AAW0F498_9TRYP</name>
<reference evidence="4 5" key="1">
    <citation type="journal article" date="2021" name="MBio">
        <title>A New Model Trypanosomatid, Novymonas esmeraldas: Genomic Perception of Its 'Candidatus Pandoraea novymonadis' Endosymbiont.</title>
        <authorList>
            <person name="Zakharova A."/>
            <person name="Saura A."/>
            <person name="Butenko A."/>
            <person name="Podesvova L."/>
            <person name="Warmusova S."/>
            <person name="Kostygov A.Y."/>
            <person name="Nenarokova A."/>
            <person name="Lukes J."/>
            <person name="Opperdoes F.R."/>
            <person name="Yurchenko V."/>
        </authorList>
    </citation>
    <scope>NUCLEOTIDE SEQUENCE [LARGE SCALE GENOMIC DNA]</scope>
    <source>
        <strain evidence="4 5">E262AT.01</strain>
    </source>
</reference>
<dbReference type="EMBL" id="JAECZO010000014">
    <property type="protein sequence ID" value="KAK7201385.1"/>
    <property type="molecule type" value="Genomic_DNA"/>
</dbReference>
<evidence type="ECO:0000256" key="2">
    <source>
        <dbReference type="PIRSR" id="PIRSR613078-2"/>
    </source>
</evidence>
<feature type="binding site" evidence="2">
    <location>
        <position position="94"/>
    </location>
    <ligand>
        <name>substrate</name>
    </ligand>
</feature>
<dbReference type="InterPro" id="IPR029033">
    <property type="entry name" value="His_PPase_superfam"/>
</dbReference>
<comment type="caution">
    <text evidence="4">The sequence shown here is derived from an EMBL/GenBank/DDBJ whole genome shotgun (WGS) entry which is preliminary data.</text>
</comment>
<feature type="active site" description="Tele-phosphohistidine intermediate" evidence="1">
    <location>
        <position position="39"/>
    </location>
</feature>
<dbReference type="PROSITE" id="PS00175">
    <property type="entry name" value="PG_MUTASE"/>
    <property type="match status" value="1"/>
</dbReference>
<dbReference type="Proteomes" id="UP001430356">
    <property type="component" value="Unassembled WGS sequence"/>
</dbReference>
<dbReference type="PANTHER" id="PTHR46192">
    <property type="entry name" value="BROAD-RANGE ACID PHOSPHATASE DET1"/>
    <property type="match status" value="1"/>
</dbReference>
<dbReference type="AlphaFoldDB" id="A0AAW0F498"/>
<gene>
    <name evidence="4" type="ORF">NESM_000201000</name>
</gene>
<feature type="region of interest" description="Disordered" evidence="3">
    <location>
        <begin position="213"/>
        <end position="275"/>
    </location>
</feature>
<dbReference type="Pfam" id="PF00300">
    <property type="entry name" value="His_Phos_1"/>
    <property type="match status" value="2"/>
</dbReference>
<feature type="compositionally biased region" description="Basic and acidic residues" evidence="3">
    <location>
        <begin position="464"/>
        <end position="473"/>
    </location>
</feature>
<evidence type="ECO:0000256" key="1">
    <source>
        <dbReference type="PIRSR" id="PIRSR613078-1"/>
    </source>
</evidence>
<protein>
    <submittedName>
        <fullName evidence="4">Glycerolphosphate mutase</fullName>
    </submittedName>
</protein>
<evidence type="ECO:0000256" key="3">
    <source>
        <dbReference type="SAM" id="MobiDB-lite"/>
    </source>
</evidence>
<evidence type="ECO:0000313" key="5">
    <source>
        <dbReference type="Proteomes" id="UP001430356"/>
    </source>
</evidence>
<feature type="compositionally biased region" description="Pro residues" evidence="3">
    <location>
        <begin position="438"/>
        <end position="449"/>
    </location>
</feature>
<feature type="binding site" evidence="2">
    <location>
        <begin position="38"/>
        <end position="45"/>
    </location>
    <ligand>
        <name>substrate</name>
    </ligand>
</feature>
<dbReference type="SMART" id="SM00855">
    <property type="entry name" value="PGAM"/>
    <property type="match status" value="1"/>
</dbReference>
<dbReference type="CDD" id="cd07067">
    <property type="entry name" value="HP_PGM_like"/>
    <property type="match status" value="1"/>
</dbReference>
<evidence type="ECO:0000313" key="4">
    <source>
        <dbReference type="EMBL" id="KAK7201385.1"/>
    </source>
</evidence>
<dbReference type="InterPro" id="IPR001345">
    <property type="entry name" value="PG/BPGM_mutase_AS"/>
</dbReference>
<dbReference type="Gene3D" id="3.40.50.1240">
    <property type="entry name" value="Phosphoglycerate mutase-like"/>
    <property type="match status" value="1"/>
</dbReference>
<feature type="compositionally biased region" description="Polar residues" evidence="3">
    <location>
        <begin position="451"/>
        <end position="462"/>
    </location>
</feature>
<keyword evidence="5" id="KW-1185">Reference proteome</keyword>
<feature type="compositionally biased region" description="Low complexity" evidence="3">
    <location>
        <begin position="213"/>
        <end position="243"/>
    </location>
</feature>
<dbReference type="SUPFAM" id="SSF53254">
    <property type="entry name" value="Phosphoglycerate mutase-like"/>
    <property type="match status" value="1"/>
</dbReference>
<feature type="region of interest" description="Disordered" evidence="3">
    <location>
        <begin position="378"/>
        <end position="483"/>
    </location>
</feature>
<dbReference type="GO" id="GO:0003824">
    <property type="term" value="F:catalytic activity"/>
    <property type="evidence" value="ECO:0007669"/>
    <property type="project" value="InterPro"/>
</dbReference>
<sequence length="483" mass="53521">MRWTVARRRLYYPNQVFISKDNRRVQHQWLPRRLLLVRHGESAANVNREVYSNTPDWKIPLTPLGREQAYDCGKRLRSIIAEEKLYIYYSPYARTRQTLEEIRRSFDETQIQGEREDERLREQEMGNYQPMQDMDATWAARNAFGRLYYRFPFGESGADVGDRVSGFFDSLLRERIGLTVPNMNERLVQGAREELGCLGLGRWSADDVGAAVRGSDGAASSADRDGPAAAASPGSSAASAASAWEPLRHASPPHPLPVSDLGEAETRGVLPPNDLGASAGEEQNVLIVAHGLLIRLFIGRWFRVPMEVFETMCNPPNCAIIVLERDDRLGRLVMTDMSKSLFGSDPLLQMMRFDGREDTHWYRERFLGIVDPAKAAEEAVAEDDDENHYSHSNAHNIRVGAPAPPPPRRSKPPASFNTQPPPAGGASDGGASASSPSPVHPHPRSPVAPPTSASVGIDSTPNREYMKDHRDMPGSDATGATRT</sequence>
<dbReference type="InterPro" id="IPR013078">
    <property type="entry name" value="His_Pase_superF_clade-1"/>
</dbReference>
<feature type="active site" description="Proton donor/acceptor" evidence="1">
    <location>
        <position position="122"/>
    </location>
</feature>
<accession>A0AAW0F498</accession>